<proteinExistence type="predicted"/>
<keyword evidence="3" id="KW-1185">Reference proteome</keyword>
<organism evidence="2 3">
    <name type="scientific">Pedobacter xixiisoli</name>
    <dbReference type="NCBI Taxonomy" id="1476464"/>
    <lineage>
        <taxon>Bacteria</taxon>
        <taxon>Pseudomonadati</taxon>
        <taxon>Bacteroidota</taxon>
        <taxon>Sphingobacteriia</taxon>
        <taxon>Sphingobacteriales</taxon>
        <taxon>Sphingobacteriaceae</taxon>
        <taxon>Pedobacter</taxon>
    </lineage>
</organism>
<dbReference type="SUPFAM" id="SSF56801">
    <property type="entry name" value="Acetyl-CoA synthetase-like"/>
    <property type="match status" value="1"/>
</dbReference>
<dbReference type="Pfam" id="PF04443">
    <property type="entry name" value="LuxE"/>
    <property type="match status" value="1"/>
</dbReference>
<dbReference type="InterPro" id="IPR007534">
    <property type="entry name" value="LuxE"/>
</dbReference>
<accession>A0A286A003</accession>
<reference evidence="3" key="1">
    <citation type="submission" date="2017-09" db="EMBL/GenBank/DDBJ databases">
        <authorList>
            <person name="Varghese N."/>
            <person name="Submissions S."/>
        </authorList>
    </citation>
    <scope>NUCLEOTIDE SEQUENCE [LARGE SCALE GENOMIC DNA]</scope>
    <source>
        <strain evidence="3">CGMCC 1.12803</strain>
    </source>
</reference>
<dbReference type="Gene3D" id="3.40.50.12780">
    <property type="entry name" value="N-terminal domain of ligase-like"/>
    <property type="match status" value="1"/>
</dbReference>
<dbReference type="RefSeq" id="WP_097131814.1">
    <property type="nucleotide sequence ID" value="NZ_OCMT01000002.1"/>
</dbReference>
<sequence length="328" mass="36914">MNINAGHFFSIQTEAEFNEAALETFRFQAANNPIYRAYISHLKIDVEAINSYTDIPFLPISFFKSHAVISSNKPVEITFSSSGTTGQVTSKHLVQEVSIYEDSYNKAFELFYGKPDDCCILALLPSYLERDGSSLIYMVDDLLKQSTHPKSGYFLHNHEELHQTLGELKSMKQKTILIGVTYALLDFTEQYQIDFPELIVMETGGMKGKRKEMVRAELHQLLCSSFGVKHIHSEYGMTELLSQGYSKGDGIFECPPWMKILLRDTSDPLSILSASYITGGINVIDLANINSCSFIATQDLGKIHGENRFEIMGRFDNADIRGCNLLVQ</sequence>
<dbReference type="InterPro" id="IPR042099">
    <property type="entry name" value="ANL_N_sf"/>
</dbReference>
<name>A0A286A003_9SPHI</name>
<dbReference type="AlphaFoldDB" id="A0A286A003"/>
<dbReference type="GO" id="GO:0047474">
    <property type="term" value="F:long-chain fatty acid--protein ligase activity"/>
    <property type="evidence" value="ECO:0007669"/>
    <property type="project" value="InterPro"/>
</dbReference>
<feature type="domain" description="Acyl-protein synthetase LuxE" evidence="1">
    <location>
        <begin position="14"/>
        <end position="326"/>
    </location>
</feature>
<dbReference type="Proteomes" id="UP000219281">
    <property type="component" value="Unassembled WGS sequence"/>
</dbReference>
<dbReference type="GO" id="GO:0008218">
    <property type="term" value="P:bioluminescence"/>
    <property type="evidence" value="ECO:0007669"/>
    <property type="project" value="InterPro"/>
</dbReference>
<protein>
    <submittedName>
        <fullName evidence="2">Acyl-protein synthetase, LuxE</fullName>
    </submittedName>
</protein>
<dbReference type="OrthoDB" id="182577at2"/>
<evidence type="ECO:0000313" key="3">
    <source>
        <dbReference type="Proteomes" id="UP000219281"/>
    </source>
</evidence>
<gene>
    <name evidence="2" type="ORF">SAMN06297358_2216</name>
</gene>
<dbReference type="EMBL" id="OCMT01000002">
    <property type="protein sequence ID" value="SOD15236.1"/>
    <property type="molecule type" value="Genomic_DNA"/>
</dbReference>
<evidence type="ECO:0000259" key="1">
    <source>
        <dbReference type="Pfam" id="PF04443"/>
    </source>
</evidence>
<evidence type="ECO:0000313" key="2">
    <source>
        <dbReference type="EMBL" id="SOD15236.1"/>
    </source>
</evidence>